<feature type="transmembrane region" description="Helical" evidence="1">
    <location>
        <begin position="138"/>
        <end position="157"/>
    </location>
</feature>
<gene>
    <name evidence="3" type="ORF">JJQ60_09850</name>
</gene>
<evidence type="ECO:0000313" key="4">
    <source>
        <dbReference type="Proteomes" id="UP000651057"/>
    </source>
</evidence>
<name>A0A936ZQH7_9FLAO</name>
<evidence type="ECO:0000313" key="3">
    <source>
        <dbReference type="EMBL" id="MBL0683819.1"/>
    </source>
</evidence>
<dbReference type="InterPro" id="IPR026870">
    <property type="entry name" value="Zinc_ribbon_dom"/>
</dbReference>
<protein>
    <submittedName>
        <fullName evidence="3">Zinc ribbon domain-containing protein</fullName>
    </submittedName>
</protein>
<keyword evidence="1" id="KW-0472">Membrane</keyword>
<feature type="transmembrane region" description="Helical" evidence="1">
    <location>
        <begin position="90"/>
        <end position="107"/>
    </location>
</feature>
<dbReference type="EMBL" id="JAERQJ010000003">
    <property type="protein sequence ID" value="MBL0683819.1"/>
    <property type="molecule type" value="Genomic_DNA"/>
</dbReference>
<keyword evidence="1" id="KW-0812">Transmembrane</keyword>
<feature type="domain" description="Zinc-ribbon" evidence="2">
    <location>
        <begin position="11"/>
        <end position="31"/>
    </location>
</feature>
<reference evidence="3" key="1">
    <citation type="submission" date="2021-01" db="EMBL/GenBank/DDBJ databases">
        <authorList>
            <person name="Zhong Y.L."/>
        </authorList>
    </citation>
    <scope>NUCLEOTIDE SEQUENCE</scope>
    <source>
        <strain evidence="3">KCTC 23302</strain>
    </source>
</reference>
<dbReference type="RefSeq" id="WP_201919171.1">
    <property type="nucleotide sequence ID" value="NZ_BAABAX010000005.1"/>
</dbReference>
<sequence>MEDVTVTKILCSQCNTEINSEAKFCTHCGYPENGDEKEKAKFHANKVMQKNKGFNDAKKIKSARNTLYWMAGIFLVSGLFLFFTLNDITILVANLILVVVYLILAYWSKQKPFAALLSALLLFLMVIALNTVLDPSSLFKGILIKIILLSFLIKGVYSASPNAKR</sequence>
<dbReference type="AlphaFoldDB" id="A0A936ZQH7"/>
<organism evidence="3 4">
    <name type="scientific">Aquimarina mytili</name>
    <dbReference type="NCBI Taxonomy" id="874423"/>
    <lineage>
        <taxon>Bacteria</taxon>
        <taxon>Pseudomonadati</taxon>
        <taxon>Bacteroidota</taxon>
        <taxon>Flavobacteriia</taxon>
        <taxon>Flavobacteriales</taxon>
        <taxon>Flavobacteriaceae</taxon>
        <taxon>Aquimarina</taxon>
    </lineage>
</organism>
<keyword evidence="4" id="KW-1185">Reference proteome</keyword>
<feature type="transmembrane region" description="Helical" evidence="1">
    <location>
        <begin position="114"/>
        <end position="132"/>
    </location>
</feature>
<feature type="transmembrane region" description="Helical" evidence="1">
    <location>
        <begin position="67"/>
        <end position="84"/>
    </location>
</feature>
<keyword evidence="1" id="KW-1133">Transmembrane helix</keyword>
<comment type="caution">
    <text evidence="3">The sequence shown here is derived from an EMBL/GenBank/DDBJ whole genome shotgun (WGS) entry which is preliminary data.</text>
</comment>
<accession>A0A936ZQH7</accession>
<evidence type="ECO:0000259" key="2">
    <source>
        <dbReference type="Pfam" id="PF13240"/>
    </source>
</evidence>
<dbReference type="Proteomes" id="UP000651057">
    <property type="component" value="Unassembled WGS sequence"/>
</dbReference>
<evidence type="ECO:0000256" key="1">
    <source>
        <dbReference type="SAM" id="Phobius"/>
    </source>
</evidence>
<proteinExistence type="predicted"/>
<dbReference type="Pfam" id="PF13240">
    <property type="entry name" value="Zn_Ribbon_1"/>
    <property type="match status" value="1"/>
</dbReference>